<evidence type="ECO:0000313" key="7">
    <source>
        <dbReference type="RefSeq" id="XP_028150898.1"/>
    </source>
</evidence>
<dbReference type="KEGG" id="dvv:114344244"/>
<organism evidence="7">
    <name type="scientific">Diabrotica virgifera virgifera</name>
    <name type="common">western corn rootworm</name>
    <dbReference type="NCBI Taxonomy" id="50390"/>
    <lineage>
        <taxon>Eukaryota</taxon>
        <taxon>Metazoa</taxon>
        <taxon>Ecdysozoa</taxon>
        <taxon>Arthropoda</taxon>
        <taxon>Hexapoda</taxon>
        <taxon>Insecta</taxon>
        <taxon>Pterygota</taxon>
        <taxon>Neoptera</taxon>
        <taxon>Endopterygota</taxon>
        <taxon>Coleoptera</taxon>
        <taxon>Polyphaga</taxon>
        <taxon>Cucujiformia</taxon>
        <taxon>Chrysomeloidea</taxon>
        <taxon>Chrysomelidae</taxon>
        <taxon>Galerucinae</taxon>
        <taxon>Diabroticina</taxon>
        <taxon>Diabroticites</taxon>
        <taxon>Diabrotica</taxon>
    </lineage>
</organism>
<proteinExistence type="predicted"/>
<dbReference type="Pfam" id="PF14695">
    <property type="entry name" value="LINES_C"/>
    <property type="match status" value="1"/>
</dbReference>
<evidence type="ECO:0000259" key="2">
    <source>
        <dbReference type="Pfam" id="PF14694"/>
    </source>
</evidence>
<dbReference type="EnsemblMetazoa" id="XM_028295097.2">
    <property type="protein sequence ID" value="XP_028150898.1"/>
    <property type="gene ID" value="LOC114344244"/>
</dbReference>
<gene>
    <name evidence="6 7" type="primary">LOC114344244</name>
</gene>
<evidence type="ECO:0000313" key="6">
    <source>
        <dbReference type="RefSeq" id="XP_028150893.1"/>
    </source>
</evidence>
<evidence type="ECO:0000313" key="4">
    <source>
        <dbReference type="EnsemblMetazoa" id="XP_028150893.1"/>
    </source>
</evidence>
<feature type="domain" description="Protein Lines N-terminal" evidence="2">
    <location>
        <begin position="362"/>
        <end position="696"/>
    </location>
</feature>
<evidence type="ECO:0000256" key="1">
    <source>
        <dbReference type="SAM" id="MobiDB-lite"/>
    </source>
</evidence>
<keyword evidence="5" id="KW-1185">Reference proteome</keyword>
<feature type="domain" description="Protein Lines C-terminal" evidence="3">
    <location>
        <begin position="710"/>
        <end position="746"/>
    </location>
</feature>
<feature type="compositionally biased region" description="Basic and acidic residues" evidence="1">
    <location>
        <begin position="79"/>
        <end position="99"/>
    </location>
</feature>
<dbReference type="OrthoDB" id="8251209at2759"/>
<reference evidence="6 7" key="1">
    <citation type="submission" date="2025-04" db="UniProtKB">
        <authorList>
            <consortium name="RefSeq"/>
        </authorList>
    </citation>
    <scope>IDENTIFICATION</scope>
    <source>
        <tissue evidence="6 7">Whole insect</tissue>
    </source>
</reference>
<dbReference type="PANTHER" id="PTHR16057">
    <property type="entry name" value="WINS1, 2 PROTEIN"/>
    <property type="match status" value="1"/>
</dbReference>
<name>A0A6P7GZK9_DIAVI</name>
<dbReference type="CTD" id="45325"/>
<dbReference type="InterPro" id="IPR029415">
    <property type="entry name" value="Lines_C"/>
</dbReference>
<feature type="region of interest" description="Disordered" evidence="1">
    <location>
        <begin position="75"/>
        <end position="102"/>
    </location>
</feature>
<dbReference type="RefSeq" id="XP_028150893.1">
    <property type="nucleotide sequence ID" value="XM_028295092.1"/>
</dbReference>
<dbReference type="Proteomes" id="UP001652700">
    <property type="component" value="Unplaced"/>
</dbReference>
<evidence type="ECO:0000259" key="3">
    <source>
        <dbReference type="Pfam" id="PF14695"/>
    </source>
</evidence>
<accession>A0A6P7GZK9</accession>
<feature type="region of interest" description="Disordered" evidence="1">
    <location>
        <begin position="1"/>
        <end position="30"/>
    </location>
</feature>
<dbReference type="InterPro" id="IPR024875">
    <property type="entry name" value="Protein_Lines"/>
</dbReference>
<dbReference type="GeneID" id="114344244"/>
<protein>
    <submittedName>
        <fullName evidence="6 7">Protein lines</fullName>
    </submittedName>
</protein>
<dbReference type="AlphaFoldDB" id="A0A6P7GZK9"/>
<dbReference type="EnsemblMetazoa" id="XM_028295092.2">
    <property type="protein sequence ID" value="XP_028150893.1"/>
    <property type="gene ID" value="LOC114344244"/>
</dbReference>
<dbReference type="Pfam" id="PF14694">
    <property type="entry name" value="LINES_N"/>
    <property type="match status" value="1"/>
</dbReference>
<dbReference type="InterPro" id="IPR032794">
    <property type="entry name" value="LINES_N"/>
</dbReference>
<sequence>MVLTEKSGKMSSEQPLKKKLRRENETDNSDETDFIHSLADDTVPADFQALHLSRPPHINEDDITRNTVNLHYSENGFRTSDRTDKFDSSGSESRDKDVSTSDVDLDNQVSYICSTENISITPAPDISFPSNSINAPITKSIHVSCTSHAAPCDNIENGDEINNDNYFGLDDFQKYLIKQCLCGVPDSILRKPFEGQQINDCGGVRTAMLSEWSDKKILQFLSNLQLLFDVYLKQNNKGFICSNIVSICEALICNEYNLIEQIISLCETRNKYINFLAARTLSSFLVIAKTNINNEWLETIVNFFSTENYDYVKIQFALEVVKRVVEWKDVELHVLEEADSQGSEGSGSQSEAINSNCVTVPFTDPDSYDTSAIKGLIIKSLEAKWPELIHMVQTLLLHNNSIPAQTCVLTFLALWESTISVKANLSVIDTKPFYAHLEIFVGMLNSQLPPIVWKQILSLFNEVLCYGSTLALQDMLPDDTCQLAHLLVRYVKDYRLLDSLPYKRNEGFIVNSFVGTIVSLQPGQSSADKTLLQKMVLLVLKSVAVTIKETRSDSSDSSVGSDDSDFYQDMQLIERSIRDVLKKVDVFMKNSLDFHPETPFSKILVHLFSDQDDYMIEAMVCTLDITVGISYRNAVYPDLINMLNPIHSFIEFLKVVSHDPEILLDYLVSNETCFLLYLLRFLKFTKRNWSKFISSCGEGSTSRGNELDDTMSVLIRLKMQISRLVSRDLFPYNITPILRLLEVCENLYEGNEFS</sequence>
<dbReference type="RefSeq" id="XP_028150898.1">
    <property type="nucleotide sequence ID" value="XM_028295097.1"/>
</dbReference>
<reference evidence="4" key="2">
    <citation type="submission" date="2025-05" db="UniProtKB">
        <authorList>
            <consortium name="EnsemblMetazoa"/>
        </authorList>
    </citation>
    <scope>IDENTIFICATION</scope>
</reference>
<dbReference type="PANTHER" id="PTHR16057:SF1">
    <property type="entry name" value="PROTEIN LINES HOMOLOG 1"/>
    <property type="match status" value="1"/>
</dbReference>
<evidence type="ECO:0000313" key="5">
    <source>
        <dbReference type="Proteomes" id="UP001652700"/>
    </source>
</evidence>